<keyword evidence="3" id="KW-1185">Reference proteome</keyword>
<evidence type="ECO:0000313" key="2">
    <source>
        <dbReference type="EMBL" id="KAF8902252.1"/>
    </source>
</evidence>
<organism evidence="2 3">
    <name type="scientific">Gymnopilus junonius</name>
    <name type="common">Spectacular rustgill mushroom</name>
    <name type="synonym">Gymnopilus spectabilis subsp. junonius</name>
    <dbReference type="NCBI Taxonomy" id="109634"/>
    <lineage>
        <taxon>Eukaryota</taxon>
        <taxon>Fungi</taxon>
        <taxon>Dikarya</taxon>
        <taxon>Basidiomycota</taxon>
        <taxon>Agaricomycotina</taxon>
        <taxon>Agaricomycetes</taxon>
        <taxon>Agaricomycetidae</taxon>
        <taxon>Agaricales</taxon>
        <taxon>Agaricineae</taxon>
        <taxon>Hymenogastraceae</taxon>
        <taxon>Gymnopilus</taxon>
    </lineage>
</organism>
<feature type="transmembrane region" description="Helical" evidence="1">
    <location>
        <begin position="58"/>
        <end position="78"/>
    </location>
</feature>
<keyword evidence="1" id="KW-0812">Transmembrane</keyword>
<evidence type="ECO:0000313" key="3">
    <source>
        <dbReference type="Proteomes" id="UP000724874"/>
    </source>
</evidence>
<keyword evidence="1" id="KW-1133">Transmembrane helix</keyword>
<name>A0A9P5TPQ8_GYMJU</name>
<dbReference type="OrthoDB" id="2942377at2759"/>
<sequence>MLAWRAISRPTTILRSGLQIPRRSLRVSTPLTQVYQPRGPGVLAKIRFRPDGKPRSRMVGLAFGTLLLFNVFTLFMTYDIVEDSEIALGLLASIIYLQHLDKEYQTVDFEDLGATYAYFKKLYQSFSRIPMEQVDELFDGMTRLLKLGGEGEPQVEAHRIMRHAAEQIHNAFVELDQDSIANTANFMLLVMQDALDGLIDLVQNVDDDSDSKYTFQLIRDHSKKDPGAVLKDYESLG</sequence>
<evidence type="ECO:0000256" key="1">
    <source>
        <dbReference type="SAM" id="Phobius"/>
    </source>
</evidence>
<reference evidence="2" key="1">
    <citation type="submission" date="2020-11" db="EMBL/GenBank/DDBJ databases">
        <authorList>
            <consortium name="DOE Joint Genome Institute"/>
            <person name="Ahrendt S."/>
            <person name="Riley R."/>
            <person name="Andreopoulos W."/>
            <person name="LaButti K."/>
            <person name="Pangilinan J."/>
            <person name="Ruiz-duenas F.J."/>
            <person name="Barrasa J.M."/>
            <person name="Sanchez-Garcia M."/>
            <person name="Camarero S."/>
            <person name="Miyauchi S."/>
            <person name="Serrano A."/>
            <person name="Linde D."/>
            <person name="Babiker R."/>
            <person name="Drula E."/>
            <person name="Ayuso-Fernandez I."/>
            <person name="Pacheco R."/>
            <person name="Padilla G."/>
            <person name="Ferreira P."/>
            <person name="Barriuso J."/>
            <person name="Kellner H."/>
            <person name="Castanera R."/>
            <person name="Alfaro M."/>
            <person name="Ramirez L."/>
            <person name="Pisabarro A.G."/>
            <person name="Kuo A."/>
            <person name="Tritt A."/>
            <person name="Lipzen A."/>
            <person name="He G."/>
            <person name="Yan M."/>
            <person name="Ng V."/>
            <person name="Cullen D."/>
            <person name="Martin F."/>
            <person name="Rosso M.-N."/>
            <person name="Henrissat B."/>
            <person name="Hibbett D."/>
            <person name="Martinez A.T."/>
            <person name="Grigoriev I.V."/>
        </authorList>
    </citation>
    <scope>NUCLEOTIDE SEQUENCE</scope>
    <source>
        <strain evidence="2">AH 44721</strain>
    </source>
</reference>
<protein>
    <submittedName>
        <fullName evidence="2">Uncharacterized protein</fullName>
    </submittedName>
</protein>
<dbReference type="EMBL" id="JADNYJ010000037">
    <property type="protein sequence ID" value="KAF8902252.1"/>
    <property type="molecule type" value="Genomic_DNA"/>
</dbReference>
<keyword evidence="1" id="KW-0472">Membrane</keyword>
<dbReference type="Proteomes" id="UP000724874">
    <property type="component" value="Unassembled WGS sequence"/>
</dbReference>
<dbReference type="AlphaFoldDB" id="A0A9P5TPQ8"/>
<comment type="caution">
    <text evidence="2">The sequence shown here is derived from an EMBL/GenBank/DDBJ whole genome shotgun (WGS) entry which is preliminary data.</text>
</comment>
<accession>A0A9P5TPQ8</accession>
<proteinExistence type="predicted"/>
<gene>
    <name evidence="2" type="ORF">CPB84DRAFT_1729146</name>
</gene>